<gene>
    <name evidence="1" type="primary">jg17141</name>
    <name evidence="1" type="ORF">PAEG_LOCUS14855</name>
</gene>
<accession>A0A8S4RIK4</accession>
<evidence type="ECO:0000313" key="2">
    <source>
        <dbReference type="Proteomes" id="UP000838756"/>
    </source>
</evidence>
<comment type="caution">
    <text evidence="1">The sequence shown here is derived from an EMBL/GenBank/DDBJ whole genome shotgun (WGS) entry which is preliminary data.</text>
</comment>
<dbReference type="OrthoDB" id="10580828at2759"/>
<evidence type="ECO:0000313" key="1">
    <source>
        <dbReference type="EMBL" id="CAH2237583.1"/>
    </source>
</evidence>
<keyword evidence="2" id="KW-1185">Reference proteome</keyword>
<dbReference type="AlphaFoldDB" id="A0A8S4RIK4"/>
<dbReference type="EMBL" id="CAKXAJ010025278">
    <property type="protein sequence ID" value="CAH2237583.1"/>
    <property type="molecule type" value="Genomic_DNA"/>
</dbReference>
<sequence>MKNEVRINVYVWADFSASTSRVDGAGGGGWGRATGGPPRGIDCPHGAQPLYILTGVLTPASPLTMNFAQAT</sequence>
<dbReference type="Proteomes" id="UP000838756">
    <property type="component" value="Unassembled WGS sequence"/>
</dbReference>
<reference evidence="1" key="1">
    <citation type="submission" date="2022-03" db="EMBL/GenBank/DDBJ databases">
        <authorList>
            <person name="Lindestad O."/>
        </authorList>
    </citation>
    <scope>NUCLEOTIDE SEQUENCE</scope>
</reference>
<proteinExistence type="predicted"/>
<name>A0A8S4RIK4_9NEOP</name>
<organism evidence="1 2">
    <name type="scientific">Pararge aegeria aegeria</name>
    <dbReference type="NCBI Taxonomy" id="348720"/>
    <lineage>
        <taxon>Eukaryota</taxon>
        <taxon>Metazoa</taxon>
        <taxon>Ecdysozoa</taxon>
        <taxon>Arthropoda</taxon>
        <taxon>Hexapoda</taxon>
        <taxon>Insecta</taxon>
        <taxon>Pterygota</taxon>
        <taxon>Neoptera</taxon>
        <taxon>Endopterygota</taxon>
        <taxon>Lepidoptera</taxon>
        <taxon>Glossata</taxon>
        <taxon>Ditrysia</taxon>
        <taxon>Papilionoidea</taxon>
        <taxon>Nymphalidae</taxon>
        <taxon>Satyrinae</taxon>
        <taxon>Satyrini</taxon>
        <taxon>Parargina</taxon>
        <taxon>Pararge</taxon>
    </lineage>
</organism>
<protein>
    <submittedName>
        <fullName evidence="1">Jg17141 protein</fullName>
    </submittedName>
</protein>